<dbReference type="SUPFAM" id="SSF53633">
    <property type="entry name" value="Carbamate kinase-like"/>
    <property type="match status" value="1"/>
</dbReference>
<protein>
    <recommendedName>
        <fullName evidence="2 6">Carbamate kinase</fullName>
    </recommendedName>
</protein>
<evidence type="ECO:0000256" key="7">
    <source>
        <dbReference type="PIRNR" id="PIRNR000723"/>
    </source>
</evidence>
<dbReference type="InterPro" id="IPR001048">
    <property type="entry name" value="Asp/Glu/Uridylate_kinase"/>
</dbReference>
<dbReference type="NCBIfam" id="NF009008">
    <property type="entry name" value="PRK12354.1"/>
    <property type="match status" value="1"/>
</dbReference>
<keyword evidence="10" id="KW-1185">Reference proteome</keyword>
<dbReference type="GO" id="GO:0019546">
    <property type="term" value="P:L-arginine deiminase pathway"/>
    <property type="evidence" value="ECO:0007669"/>
    <property type="project" value="TreeGrafter"/>
</dbReference>
<dbReference type="PIRSF" id="PIRSF000723">
    <property type="entry name" value="Carbamate_kin"/>
    <property type="match status" value="1"/>
</dbReference>
<keyword evidence="4 7" id="KW-0418">Kinase</keyword>
<dbReference type="NCBIfam" id="NF009007">
    <property type="entry name" value="PRK12352.1"/>
    <property type="match status" value="1"/>
</dbReference>
<organism evidence="9 10">
    <name type="scientific">Rippkaea orientalis (strain PCC 8801 / RF-1)</name>
    <name type="common">Cyanothece sp. (strain PCC 8801)</name>
    <dbReference type="NCBI Taxonomy" id="41431"/>
    <lineage>
        <taxon>Bacteria</taxon>
        <taxon>Bacillati</taxon>
        <taxon>Cyanobacteriota</taxon>
        <taxon>Cyanophyceae</taxon>
        <taxon>Oscillatoriophycideae</taxon>
        <taxon>Chroococcales</taxon>
        <taxon>Aphanothecaceae</taxon>
        <taxon>Rippkaea</taxon>
        <taxon>Rippkaea orientalis</taxon>
    </lineage>
</organism>
<dbReference type="FunFam" id="3.40.1160.10:FF:000007">
    <property type="entry name" value="Carbamate kinase"/>
    <property type="match status" value="1"/>
</dbReference>
<dbReference type="Proteomes" id="UP000008204">
    <property type="component" value="Chromosome"/>
</dbReference>
<dbReference type="InterPro" id="IPR003964">
    <property type="entry name" value="Carb_kinase"/>
</dbReference>
<proteinExistence type="inferred from homology"/>
<dbReference type="KEGG" id="cyp:PCC8801_2359"/>
<evidence type="ECO:0000259" key="8">
    <source>
        <dbReference type="Pfam" id="PF00696"/>
    </source>
</evidence>
<dbReference type="GO" id="GO:0008804">
    <property type="term" value="F:carbamate kinase activity"/>
    <property type="evidence" value="ECO:0007669"/>
    <property type="project" value="UniProtKB-UniRule"/>
</dbReference>
<dbReference type="CDD" id="cd04235">
    <property type="entry name" value="AAK_CK"/>
    <property type="match status" value="1"/>
</dbReference>
<name>B7K2H9_RIPO1</name>
<dbReference type="RefSeq" id="WP_012595640.1">
    <property type="nucleotide sequence ID" value="NC_011726.1"/>
</dbReference>
<dbReference type="HOGENOM" id="CLU_076278_0_1_3"/>
<dbReference type="AlphaFoldDB" id="B7K2H9"/>
<evidence type="ECO:0000313" key="9">
    <source>
        <dbReference type="EMBL" id="ACK66372.1"/>
    </source>
</evidence>
<dbReference type="EMBL" id="CP001287">
    <property type="protein sequence ID" value="ACK66372.1"/>
    <property type="molecule type" value="Genomic_DNA"/>
</dbReference>
<evidence type="ECO:0000256" key="2">
    <source>
        <dbReference type="ARBA" id="ARBA00013070"/>
    </source>
</evidence>
<dbReference type="Gene3D" id="3.40.1160.10">
    <property type="entry name" value="Acetylglutamate kinase-like"/>
    <property type="match status" value="1"/>
</dbReference>
<gene>
    <name evidence="9" type="ordered locus">PCC8801_2359</name>
</gene>
<sequence>MLVVIALGGNALIQRNQPPEVEIQRENIRKAAQAIACVAKHHQVVVTHGNGPQVGLLAMQAEAYQGVKPYPLDVLDAETEGAIGYLIEQELYNQRLDQSIVTLLTQIEVDPNDPAFTHPTKPIGAVYSEIEAKRLAKERGWTIAPDGNAYRRVVPSPEPKRILELSTIGLLIKAGVLVVCTGGGGIPVIVTPSGSIYGVEAVIDKDLATALLATELQADALLLLTDVEAVYANWGTPEAEPLSTVTPQQLSHYRFASGSMQPKVEAACRFVTATGKMAGIGKLEQVTEILAGQRGTIVKVN</sequence>
<feature type="domain" description="Aspartate/glutamate/uridylate kinase" evidence="8">
    <location>
        <begin position="1"/>
        <end position="273"/>
    </location>
</feature>
<dbReference type="Pfam" id="PF00696">
    <property type="entry name" value="AA_kinase"/>
    <property type="match status" value="1"/>
</dbReference>
<reference evidence="10" key="1">
    <citation type="journal article" date="2011" name="MBio">
        <title>Novel metabolic attributes of the genus Cyanothece, comprising a group of unicellular nitrogen-fixing Cyanobacteria.</title>
        <authorList>
            <person name="Bandyopadhyay A."/>
            <person name="Elvitigala T."/>
            <person name="Welsh E."/>
            <person name="Stockel J."/>
            <person name="Liberton M."/>
            <person name="Min H."/>
            <person name="Sherman L.A."/>
            <person name="Pakrasi H.B."/>
        </authorList>
    </citation>
    <scope>NUCLEOTIDE SEQUENCE [LARGE SCALE GENOMIC DNA]</scope>
    <source>
        <strain evidence="10">PCC 8801</strain>
    </source>
</reference>
<keyword evidence="3 7" id="KW-0808">Transferase</keyword>
<dbReference type="PANTHER" id="PTHR30409">
    <property type="entry name" value="CARBAMATE KINASE"/>
    <property type="match status" value="1"/>
</dbReference>
<accession>B7K2H9</accession>
<evidence type="ECO:0000313" key="10">
    <source>
        <dbReference type="Proteomes" id="UP000008204"/>
    </source>
</evidence>
<dbReference type="PRINTS" id="PR01469">
    <property type="entry name" value="CARBMTKINASE"/>
</dbReference>
<evidence type="ECO:0000256" key="4">
    <source>
        <dbReference type="ARBA" id="ARBA00022777"/>
    </source>
</evidence>
<dbReference type="STRING" id="41431.PCC8801_2359"/>
<evidence type="ECO:0000256" key="1">
    <source>
        <dbReference type="ARBA" id="ARBA00011066"/>
    </source>
</evidence>
<comment type="catalytic activity">
    <reaction evidence="5">
        <text>hydrogencarbonate + NH4(+) + ATP = carbamoyl phosphate + ADP + H2O + H(+)</text>
        <dbReference type="Rhea" id="RHEA:10152"/>
        <dbReference type="ChEBI" id="CHEBI:15377"/>
        <dbReference type="ChEBI" id="CHEBI:15378"/>
        <dbReference type="ChEBI" id="CHEBI:17544"/>
        <dbReference type="ChEBI" id="CHEBI:28938"/>
        <dbReference type="ChEBI" id="CHEBI:30616"/>
        <dbReference type="ChEBI" id="CHEBI:58228"/>
        <dbReference type="ChEBI" id="CHEBI:456216"/>
        <dbReference type="EC" id="2.7.2.2"/>
    </reaction>
</comment>
<evidence type="ECO:0000256" key="5">
    <source>
        <dbReference type="ARBA" id="ARBA00048467"/>
    </source>
</evidence>
<evidence type="ECO:0000256" key="6">
    <source>
        <dbReference type="NCBIfam" id="TIGR00746"/>
    </source>
</evidence>
<dbReference type="InterPro" id="IPR036393">
    <property type="entry name" value="AceGlu_kinase-like_sf"/>
</dbReference>
<evidence type="ECO:0000256" key="3">
    <source>
        <dbReference type="ARBA" id="ARBA00022679"/>
    </source>
</evidence>
<comment type="similarity">
    <text evidence="1 7">Belongs to the carbamate kinase family.</text>
</comment>
<dbReference type="GO" id="GO:0005829">
    <property type="term" value="C:cytosol"/>
    <property type="evidence" value="ECO:0007669"/>
    <property type="project" value="TreeGrafter"/>
</dbReference>
<dbReference type="eggNOG" id="COG0549">
    <property type="taxonomic scope" value="Bacteria"/>
</dbReference>
<dbReference type="NCBIfam" id="TIGR00746">
    <property type="entry name" value="arcC"/>
    <property type="match status" value="1"/>
</dbReference>
<dbReference type="PANTHER" id="PTHR30409:SF1">
    <property type="entry name" value="CARBAMATE KINASE-RELATED"/>
    <property type="match status" value="1"/>
</dbReference>
<dbReference type="OrthoDB" id="9766717at2"/>